<dbReference type="EMBL" id="JBHSRF010000014">
    <property type="protein sequence ID" value="MFC6082095.1"/>
    <property type="molecule type" value="Genomic_DNA"/>
</dbReference>
<gene>
    <name evidence="2" type="ORF">ACFP1K_13085</name>
</gene>
<dbReference type="PANTHER" id="PTHR21240:SF28">
    <property type="entry name" value="ISO-OROTATE DECARBOXYLASE (EUROFUNG)"/>
    <property type="match status" value="1"/>
</dbReference>
<dbReference type="SUPFAM" id="SSF51556">
    <property type="entry name" value="Metallo-dependent hydrolases"/>
    <property type="match status" value="1"/>
</dbReference>
<dbReference type="Gene3D" id="3.20.20.140">
    <property type="entry name" value="Metal-dependent hydrolases"/>
    <property type="match status" value="1"/>
</dbReference>
<organism evidence="2 3">
    <name type="scientific">Sphaerisporangium aureirubrum</name>
    <dbReference type="NCBI Taxonomy" id="1544736"/>
    <lineage>
        <taxon>Bacteria</taxon>
        <taxon>Bacillati</taxon>
        <taxon>Actinomycetota</taxon>
        <taxon>Actinomycetes</taxon>
        <taxon>Streptosporangiales</taxon>
        <taxon>Streptosporangiaceae</taxon>
        <taxon>Sphaerisporangium</taxon>
    </lineage>
</organism>
<sequence length="309" mass="33090">MATDVHQHIWTPGFVAALRERDTPPFLDGWTLHLDGEEPYRTDPRDHDVERRLALDPDLDLALVSLSSPLGVEHLPPAEAWPLLDAYHDGALALPAPFGAWAGTCVTEIAPARTAAALDRGFAGLQLPATAVQDAAGLARVAPLLDLLEERDLPLFVHPGPAKAPGTPAWWAAVVPYVQQMHAAWYAFQAFGRPRHPRLRVCFALLAGLAPLHTERFIARGGSTRGVVDPDVFLETSSYGHQAIDAITRVTGIEVVVLGSDRPYASPAETLLGTAAEQQMRCTNPARLLGAAGTPATTSVSAKEGAEPR</sequence>
<name>A0ABW1NFH0_9ACTN</name>
<dbReference type="InterPro" id="IPR032465">
    <property type="entry name" value="ACMSD"/>
</dbReference>
<evidence type="ECO:0000313" key="2">
    <source>
        <dbReference type="EMBL" id="MFC6082095.1"/>
    </source>
</evidence>
<comment type="caution">
    <text evidence="2">The sequence shown here is derived from an EMBL/GenBank/DDBJ whole genome shotgun (WGS) entry which is preliminary data.</text>
</comment>
<dbReference type="InterPro" id="IPR032466">
    <property type="entry name" value="Metal_Hydrolase"/>
</dbReference>
<evidence type="ECO:0000313" key="3">
    <source>
        <dbReference type="Proteomes" id="UP001596137"/>
    </source>
</evidence>
<protein>
    <submittedName>
        <fullName evidence="2">Amidohydrolase family protein</fullName>
    </submittedName>
</protein>
<keyword evidence="1" id="KW-0456">Lyase</keyword>
<keyword evidence="3" id="KW-1185">Reference proteome</keyword>
<dbReference type="Proteomes" id="UP001596137">
    <property type="component" value="Unassembled WGS sequence"/>
</dbReference>
<evidence type="ECO:0000256" key="1">
    <source>
        <dbReference type="ARBA" id="ARBA00023239"/>
    </source>
</evidence>
<dbReference type="PANTHER" id="PTHR21240">
    <property type="entry name" value="2-AMINO-3-CARBOXYLMUCONATE-6-SEMIALDEHYDE DECARBOXYLASE"/>
    <property type="match status" value="1"/>
</dbReference>
<accession>A0ABW1NFH0</accession>
<dbReference type="RefSeq" id="WP_380751358.1">
    <property type="nucleotide sequence ID" value="NZ_JBHSRF010000014.1"/>
</dbReference>
<reference evidence="3" key="1">
    <citation type="journal article" date="2019" name="Int. J. Syst. Evol. Microbiol.">
        <title>The Global Catalogue of Microorganisms (GCM) 10K type strain sequencing project: providing services to taxonomists for standard genome sequencing and annotation.</title>
        <authorList>
            <consortium name="The Broad Institute Genomics Platform"/>
            <consortium name="The Broad Institute Genome Sequencing Center for Infectious Disease"/>
            <person name="Wu L."/>
            <person name="Ma J."/>
        </authorList>
    </citation>
    <scope>NUCLEOTIDE SEQUENCE [LARGE SCALE GENOMIC DNA]</scope>
    <source>
        <strain evidence="3">JCM 30346</strain>
    </source>
</reference>
<proteinExistence type="predicted"/>